<dbReference type="InterPro" id="IPR044925">
    <property type="entry name" value="His-Me_finger_sf"/>
</dbReference>
<evidence type="ECO:0000313" key="1">
    <source>
        <dbReference type="EMBL" id="SVE05564.1"/>
    </source>
</evidence>
<protein>
    <recommendedName>
        <fullName evidence="2">HNH nuclease domain-containing protein</fullName>
    </recommendedName>
</protein>
<accession>A0A383AD01</accession>
<sequence>VSKQCINPSDSNYKRLAKFFAKATYKGECLEYRSNKFTNYIHLKNPPTEYFTVKSTFLHRFVYAVWYDTPLKNTDVIMHTCDNRICISPRHLQLGTIQSNNADRTRKQRGKKQG</sequence>
<dbReference type="GO" id="GO:0004519">
    <property type="term" value="F:endonuclease activity"/>
    <property type="evidence" value="ECO:0007669"/>
    <property type="project" value="InterPro"/>
</dbReference>
<organism evidence="1">
    <name type="scientific">marine metagenome</name>
    <dbReference type="NCBI Taxonomy" id="408172"/>
    <lineage>
        <taxon>unclassified sequences</taxon>
        <taxon>metagenomes</taxon>
        <taxon>ecological metagenomes</taxon>
    </lineage>
</organism>
<dbReference type="InterPro" id="IPR044930">
    <property type="entry name" value="Homing_endonuclease_His-Me"/>
</dbReference>
<evidence type="ECO:0008006" key="2">
    <source>
        <dbReference type="Google" id="ProtNLM"/>
    </source>
</evidence>
<proteinExistence type="predicted"/>
<dbReference type="Gene3D" id="3.90.75.10">
    <property type="entry name" value="Homing Intron 3 (I-ppo) Encoded Endonuclease, Chain A"/>
    <property type="match status" value="1"/>
</dbReference>
<gene>
    <name evidence="1" type="ORF">METZ01_LOCUS458418</name>
</gene>
<dbReference type="EMBL" id="UINC01191099">
    <property type="protein sequence ID" value="SVE05564.1"/>
    <property type="molecule type" value="Genomic_DNA"/>
</dbReference>
<reference evidence="1" key="1">
    <citation type="submission" date="2018-05" db="EMBL/GenBank/DDBJ databases">
        <authorList>
            <person name="Lanie J.A."/>
            <person name="Ng W.-L."/>
            <person name="Kazmierczak K.M."/>
            <person name="Andrzejewski T.M."/>
            <person name="Davidsen T.M."/>
            <person name="Wayne K.J."/>
            <person name="Tettelin H."/>
            <person name="Glass J.I."/>
            <person name="Rusch D."/>
            <person name="Podicherti R."/>
            <person name="Tsui H.-C.T."/>
            <person name="Winkler M.E."/>
        </authorList>
    </citation>
    <scope>NUCLEOTIDE SEQUENCE</scope>
</reference>
<name>A0A383AD01_9ZZZZ</name>
<dbReference type="AlphaFoldDB" id="A0A383AD01"/>
<feature type="non-terminal residue" evidence="1">
    <location>
        <position position="1"/>
    </location>
</feature>
<dbReference type="SUPFAM" id="SSF54060">
    <property type="entry name" value="His-Me finger endonucleases"/>
    <property type="match status" value="1"/>
</dbReference>